<comment type="caution">
    <text evidence="2">The sequence shown here is derived from an EMBL/GenBank/DDBJ whole genome shotgun (WGS) entry which is preliminary data.</text>
</comment>
<dbReference type="Proteomes" id="UP001142489">
    <property type="component" value="Unassembled WGS sequence"/>
</dbReference>
<reference evidence="2" key="1">
    <citation type="journal article" date="2023" name="DNA Res.">
        <title>Chromosome-level genome assembly of Phrynocephalus forsythii using third-generation DNA sequencing and Hi-C analysis.</title>
        <authorList>
            <person name="Qi Y."/>
            <person name="Zhao W."/>
            <person name="Zhao Y."/>
            <person name="Niu C."/>
            <person name="Cao S."/>
            <person name="Zhang Y."/>
        </authorList>
    </citation>
    <scope>NUCLEOTIDE SEQUENCE</scope>
    <source>
        <tissue evidence="2">Muscle</tissue>
    </source>
</reference>
<accession>A0A9Q1AX01</accession>
<dbReference type="EMBL" id="JAPFRF010000011">
    <property type="protein sequence ID" value="KAJ7317357.1"/>
    <property type="molecule type" value="Genomic_DNA"/>
</dbReference>
<keyword evidence="3" id="KW-1185">Reference proteome</keyword>
<proteinExistence type="predicted"/>
<organism evidence="2 3">
    <name type="scientific">Phrynocephalus forsythii</name>
    <dbReference type="NCBI Taxonomy" id="171643"/>
    <lineage>
        <taxon>Eukaryota</taxon>
        <taxon>Metazoa</taxon>
        <taxon>Chordata</taxon>
        <taxon>Craniata</taxon>
        <taxon>Vertebrata</taxon>
        <taxon>Euteleostomi</taxon>
        <taxon>Lepidosauria</taxon>
        <taxon>Squamata</taxon>
        <taxon>Bifurcata</taxon>
        <taxon>Unidentata</taxon>
        <taxon>Episquamata</taxon>
        <taxon>Toxicofera</taxon>
        <taxon>Iguania</taxon>
        <taxon>Acrodonta</taxon>
        <taxon>Agamidae</taxon>
        <taxon>Agaminae</taxon>
        <taxon>Phrynocephalus</taxon>
    </lineage>
</organism>
<dbReference type="OrthoDB" id="196547at2759"/>
<evidence type="ECO:0000256" key="1">
    <source>
        <dbReference type="SAM" id="MobiDB-lite"/>
    </source>
</evidence>
<evidence type="ECO:0000313" key="2">
    <source>
        <dbReference type="EMBL" id="KAJ7317357.1"/>
    </source>
</evidence>
<gene>
    <name evidence="2" type="ORF">JRQ81_003519</name>
</gene>
<name>A0A9Q1AX01_9SAUR</name>
<sequence>MLSPLQKCGSEGCLVECDFLSWHRRTLCRRPESCEVSEPLSDHEGQKPREAVSPKHPLRGSGCDPRPPTSSARPWWILAIPQRGAFGPKLGTKYSGNRGGQNRKWMELAVPKIFEERAMPEGK</sequence>
<evidence type="ECO:0000313" key="3">
    <source>
        <dbReference type="Proteomes" id="UP001142489"/>
    </source>
</evidence>
<dbReference type="AlphaFoldDB" id="A0A9Q1AX01"/>
<feature type="non-terminal residue" evidence="2">
    <location>
        <position position="123"/>
    </location>
</feature>
<protein>
    <submittedName>
        <fullName evidence="2">Uncharacterized protein</fullName>
    </submittedName>
</protein>
<feature type="compositionally biased region" description="Basic and acidic residues" evidence="1">
    <location>
        <begin position="40"/>
        <end position="53"/>
    </location>
</feature>
<feature type="region of interest" description="Disordered" evidence="1">
    <location>
        <begin position="36"/>
        <end position="74"/>
    </location>
</feature>